<dbReference type="Gene3D" id="3.10.290.10">
    <property type="entry name" value="RNA-binding S4 domain"/>
    <property type="match status" value="1"/>
</dbReference>
<protein>
    <submittedName>
        <fullName evidence="2">RNA-binding S4 domain-containing protein</fullName>
    </submittedName>
</protein>
<evidence type="ECO:0000313" key="2">
    <source>
        <dbReference type="EMBL" id="CRZ14542.1"/>
    </source>
</evidence>
<proteinExistence type="predicted"/>
<dbReference type="Pfam" id="PF13275">
    <property type="entry name" value="S4_2"/>
    <property type="match status" value="1"/>
</dbReference>
<accession>A0A0H5RM31</accession>
<dbReference type="SUPFAM" id="SSF55174">
    <property type="entry name" value="Alpha-L RNA-binding motif"/>
    <property type="match status" value="1"/>
</dbReference>
<evidence type="ECO:0000256" key="1">
    <source>
        <dbReference type="PROSITE-ProRule" id="PRU00182"/>
    </source>
</evidence>
<evidence type="ECO:0000313" key="3">
    <source>
        <dbReference type="Proteomes" id="UP000199147"/>
    </source>
</evidence>
<dbReference type="Proteomes" id="UP000199147">
    <property type="component" value="Unassembled WGS sequence"/>
</dbReference>
<sequence length="72" mass="7560">MEPVDVPIRDDSIRLGQFLKLASLIDSGADAKAVIADGLVSVNGEVELRRGRQLRPGDTVSLGDGSARVTQG</sequence>
<dbReference type="AlphaFoldDB" id="A0A0H5RM31"/>
<name>A0A0H5RM31_9MYCO</name>
<dbReference type="STRING" id="146018.BN2156_01392"/>
<dbReference type="OrthoDB" id="9811532at2"/>
<dbReference type="GO" id="GO:0003723">
    <property type="term" value="F:RNA binding"/>
    <property type="evidence" value="ECO:0007669"/>
    <property type="project" value="UniProtKB-KW"/>
</dbReference>
<dbReference type="RefSeq" id="WP_090511709.1">
    <property type="nucleotide sequence ID" value="NZ_CWKH01000001.1"/>
</dbReference>
<dbReference type="InterPro" id="IPR036986">
    <property type="entry name" value="S4_RNA-bd_sf"/>
</dbReference>
<keyword evidence="1" id="KW-0694">RNA-binding</keyword>
<dbReference type="EMBL" id="CWKH01000001">
    <property type="protein sequence ID" value="CRZ14542.1"/>
    <property type="molecule type" value="Genomic_DNA"/>
</dbReference>
<reference evidence="3" key="1">
    <citation type="submission" date="2015-07" db="EMBL/GenBank/DDBJ databases">
        <authorList>
            <person name="Urmite Genomes"/>
        </authorList>
    </citation>
    <scope>NUCLEOTIDE SEQUENCE [LARGE SCALE GENOMIC DNA]</scope>
    <source>
        <strain evidence="3">type strain: ATCC 49404</strain>
    </source>
</reference>
<organism evidence="2 3">
    <name type="scientific">Mycolicibacterium neworleansense</name>
    <dbReference type="NCBI Taxonomy" id="146018"/>
    <lineage>
        <taxon>Bacteria</taxon>
        <taxon>Bacillati</taxon>
        <taxon>Actinomycetota</taxon>
        <taxon>Actinomycetes</taxon>
        <taxon>Mycobacteriales</taxon>
        <taxon>Mycobacteriaceae</taxon>
        <taxon>Mycolicibacterium</taxon>
    </lineage>
</organism>
<dbReference type="PROSITE" id="PS50889">
    <property type="entry name" value="S4"/>
    <property type="match status" value="1"/>
</dbReference>
<keyword evidence="3" id="KW-1185">Reference proteome</keyword>
<dbReference type="CDD" id="cd00165">
    <property type="entry name" value="S4"/>
    <property type="match status" value="1"/>
</dbReference>
<gene>
    <name evidence="2" type="ORF">BN2156_01392</name>
</gene>